<dbReference type="AlphaFoldDB" id="A0A0J8VBM8"/>
<protein>
    <submittedName>
        <fullName evidence="2">Histidine ammonia-lyase</fullName>
    </submittedName>
</protein>
<keyword evidence="3" id="KW-1185">Reference proteome</keyword>
<dbReference type="EMBL" id="PYLZ01000013">
    <property type="protein sequence ID" value="PSW22509.1"/>
    <property type="molecule type" value="Genomic_DNA"/>
</dbReference>
<dbReference type="Proteomes" id="UP000240481">
    <property type="component" value="Unassembled WGS sequence"/>
</dbReference>
<feature type="chain" id="PRO_5030009091" evidence="1">
    <location>
        <begin position="21"/>
        <end position="340"/>
    </location>
</feature>
<evidence type="ECO:0000313" key="2">
    <source>
        <dbReference type="EMBL" id="PSW22509.1"/>
    </source>
</evidence>
<evidence type="ECO:0000256" key="1">
    <source>
        <dbReference type="SAM" id="SignalP"/>
    </source>
</evidence>
<organism evidence="2 3">
    <name type="scientific">Photobacterium swingsii</name>
    <dbReference type="NCBI Taxonomy" id="680026"/>
    <lineage>
        <taxon>Bacteria</taxon>
        <taxon>Pseudomonadati</taxon>
        <taxon>Pseudomonadota</taxon>
        <taxon>Gammaproteobacteria</taxon>
        <taxon>Vibrionales</taxon>
        <taxon>Vibrionaceae</taxon>
        <taxon>Photobacterium</taxon>
    </lineage>
</organism>
<dbReference type="RefSeq" id="WP_048899450.1">
    <property type="nucleotide sequence ID" value="NZ_AP024852.1"/>
</dbReference>
<accession>A0A0J8VBM8</accession>
<sequence>MNLGRITTAVLIASTLSACGGSNDSNNNSTPAKPSSTKVNVFSSVANCAVKVDVPNCHFENGIYVLNIGKNATSVQQKRVIAQVNNMMKWAHDDVRKQFANKRIVIGLMEASDVGERPTPAGEFAMKLNEQKQKGLTIDGIELVYIKNEDGTDESTRLTTYQKLLQVYDYYVDANNNSTPGTELTAAYQQFKRALKSAKVAADANKLEYLTFNECNYGNQQLGADRALGTPSPCTVIDEDTGKPTSMVDGEDISNGKPDMTHRVKLNLNPGALLGSLYEYKLDPNKNEVPFSNSGFVDQGVVASGQPDGLTDPKKVMNSWATPAIKPLNDYLNKWFFANK</sequence>
<comment type="caution">
    <text evidence="2">The sequence shown here is derived from an EMBL/GenBank/DDBJ whole genome shotgun (WGS) entry which is preliminary data.</text>
</comment>
<dbReference type="OrthoDB" id="5890868at2"/>
<gene>
    <name evidence="2" type="ORF">C9I94_20150</name>
</gene>
<feature type="signal peptide" evidence="1">
    <location>
        <begin position="1"/>
        <end position="20"/>
    </location>
</feature>
<dbReference type="PROSITE" id="PS51257">
    <property type="entry name" value="PROKAR_LIPOPROTEIN"/>
    <property type="match status" value="1"/>
</dbReference>
<name>A0A0J8VBM8_9GAMM</name>
<keyword evidence="1" id="KW-0732">Signal</keyword>
<dbReference type="GO" id="GO:0016829">
    <property type="term" value="F:lyase activity"/>
    <property type="evidence" value="ECO:0007669"/>
    <property type="project" value="UniProtKB-KW"/>
</dbReference>
<proteinExistence type="predicted"/>
<reference evidence="2 3" key="1">
    <citation type="submission" date="2018-01" db="EMBL/GenBank/DDBJ databases">
        <title>Whole genome sequencing of Histamine producing bacteria.</title>
        <authorList>
            <person name="Butler K."/>
        </authorList>
    </citation>
    <scope>NUCLEOTIDE SEQUENCE [LARGE SCALE GENOMIC DNA]</scope>
    <source>
        <strain evidence="2 3">DSM 24669</strain>
    </source>
</reference>
<evidence type="ECO:0000313" key="3">
    <source>
        <dbReference type="Proteomes" id="UP000240481"/>
    </source>
</evidence>
<keyword evidence="2" id="KW-0456">Lyase</keyword>